<organism evidence="3 4">
    <name type="scientific">Mycena belliarum</name>
    <dbReference type="NCBI Taxonomy" id="1033014"/>
    <lineage>
        <taxon>Eukaryota</taxon>
        <taxon>Fungi</taxon>
        <taxon>Dikarya</taxon>
        <taxon>Basidiomycota</taxon>
        <taxon>Agaricomycotina</taxon>
        <taxon>Agaricomycetes</taxon>
        <taxon>Agaricomycetidae</taxon>
        <taxon>Agaricales</taxon>
        <taxon>Marasmiineae</taxon>
        <taxon>Mycenaceae</taxon>
        <taxon>Mycena</taxon>
    </lineage>
</organism>
<dbReference type="Proteomes" id="UP001222325">
    <property type="component" value="Unassembled WGS sequence"/>
</dbReference>
<dbReference type="GO" id="GO:0015074">
    <property type="term" value="P:DNA integration"/>
    <property type="evidence" value="ECO:0007669"/>
    <property type="project" value="InterPro"/>
</dbReference>
<reference evidence="3" key="1">
    <citation type="submission" date="2023-03" db="EMBL/GenBank/DDBJ databases">
        <title>Massive genome expansion in bonnet fungi (Mycena s.s.) driven by repeated elements and novel gene families across ecological guilds.</title>
        <authorList>
            <consortium name="Lawrence Berkeley National Laboratory"/>
            <person name="Harder C.B."/>
            <person name="Miyauchi S."/>
            <person name="Viragh M."/>
            <person name="Kuo A."/>
            <person name="Thoen E."/>
            <person name="Andreopoulos B."/>
            <person name="Lu D."/>
            <person name="Skrede I."/>
            <person name="Drula E."/>
            <person name="Henrissat B."/>
            <person name="Morin E."/>
            <person name="Kohler A."/>
            <person name="Barry K."/>
            <person name="LaButti K."/>
            <person name="Morin E."/>
            <person name="Salamov A."/>
            <person name="Lipzen A."/>
            <person name="Mereny Z."/>
            <person name="Hegedus B."/>
            <person name="Baldrian P."/>
            <person name="Stursova M."/>
            <person name="Weitz H."/>
            <person name="Taylor A."/>
            <person name="Grigoriev I.V."/>
            <person name="Nagy L.G."/>
            <person name="Martin F."/>
            <person name="Kauserud H."/>
        </authorList>
    </citation>
    <scope>NUCLEOTIDE SEQUENCE</scope>
    <source>
        <strain evidence="3">CBHHK173m</strain>
    </source>
</reference>
<dbReference type="Gene3D" id="1.10.443.10">
    <property type="entry name" value="Intergrase catalytic core"/>
    <property type="match status" value="1"/>
</dbReference>
<dbReference type="AlphaFoldDB" id="A0AAD6TZ57"/>
<proteinExistence type="predicted"/>
<feature type="region of interest" description="Disordered" evidence="2">
    <location>
        <begin position="52"/>
        <end position="105"/>
    </location>
</feature>
<keyword evidence="4" id="KW-1185">Reference proteome</keyword>
<name>A0AAD6TZ57_9AGAR</name>
<dbReference type="GO" id="GO:0006310">
    <property type="term" value="P:DNA recombination"/>
    <property type="evidence" value="ECO:0007669"/>
    <property type="project" value="UniProtKB-KW"/>
</dbReference>
<evidence type="ECO:0000313" key="4">
    <source>
        <dbReference type="Proteomes" id="UP001222325"/>
    </source>
</evidence>
<dbReference type="InterPro" id="IPR011010">
    <property type="entry name" value="DNA_brk_join_enz"/>
</dbReference>
<evidence type="ECO:0000256" key="1">
    <source>
        <dbReference type="ARBA" id="ARBA00023172"/>
    </source>
</evidence>
<feature type="compositionally biased region" description="Acidic residues" evidence="2">
    <location>
        <begin position="78"/>
        <end position="93"/>
    </location>
</feature>
<keyword evidence="1" id="KW-0233">DNA recombination</keyword>
<dbReference type="EMBL" id="JARJCN010000044">
    <property type="protein sequence ID" value="KAJ7082682.1"/>
    <property type="molecule type" value="Genomic_DNA"/>
</dbReference>
<dbReference type="GO" id="GO:0003677">
    <property type="term" value="F:DNA binding"/>
    <property type="evidence" value="ECO:0007669"/>
    <property type="project" value="InterPro"/>
</dbReference>
<evidence type="ECO:0000256" key="2">
    <source>
        <dbReference type="SAM" id="MobiDB-lite"/>
    </source>
</evidence>
<evidence type="ECO:0008006" key="5">
    <source>
        <dbReference type="Google" id="ProtNLM"/>
    </source>
</evidence>
<comment type="caution">
    <text evidence="3">The sequence shown here is derived from an EMBL/GenBank/DDBJ whole genome shotgun (WGS) entry which is preliminary data.</text>
</comment>
<evidence type="ECO:0000313" key="3">
    <source>
        <dbReference type="EMBL" id="KAJ7082682.1"/>
    </source>
</evidence>
<gene>
    <name evidence="3" type="ORF">B0H15DRAFT_785582</name>
</gene>
<dbReference type="SUPFAM" id="SSF56349">
    <property type="entry name" value="DNA breaking-rejoining enzymes"/>
    <property type="match status" value="1"/>
</dbReference>
<protein>
    <recommendedName>
        <fullName evidence="5">Tyr recombinase domain-containing protein</fullName>
    </recommendedName>
</protein>
<dbReference type="InterPro" id="IPR013762">
    <property type="entry name" value="Integrase-like_cat_sf"/>
</dbReference>
<accession>A0AAD6TZ57</accession>
<sequence length="534" mass="59718">MKRGLLAQSGQATLANIVAIQQNGLKAHGKAATTTKKYGEVVAAGRRWLGEYVGGKDPAGEKQKKAKVPPAAPRAPDSDSESDEGESDVEEGPDMIAPEVGDSGDVDDADASCKFDAPEYKKSFDVVPNEHSPKMLALYLAFKIFGQGKKISTADTIRAAMKRMWKMSDGDTYRGKWHLNAGSARWERNPVDSAQVEDIMESIKNKCGKDGGDRKHSLAMTKECMVKVFAWSDEVCPPSSYDKPSKTVEEQALKTKHLMFKCFASTAWTIWSRCFELVKLQEKDLTFGLEDSKAYNTPYFDLRLTNRKGWQKRVNKTRKESDLRSEVFKICTQPDLPACDAYNWVMQWRTYLANEIYGRPLKPDDYIFPALGANGRVQTGEHISHDDVDKWIKEFASRAKLPQKNGTFSTHCFRRGGAQYRFMFAPVGRRWTLRQVRWWGGWAEGEHRDTLIKYLLDELNTYEDDYSGMLLPAQDDTDASFLGEASSLAPASNERISLLHRSLSADIHQVSGKVDKLCLAIATGSGNAGMICSV</sequence>